<dbReference type="InterPro" id="IPR042855">
    <property type="entry name" value="V_SNARE_CC"/>
</dbReference>
<dbReference type="PROSITE" id="PS50892">
    <property type="entry name" value="V_SNARE"/>
    <property type="match status" value="1"/>
</dbReference>
<organism evidence="5">
    <name type="scientific">Capitella teleta</name>
    <name type="common">Polychaete worm</name>
    <dbReference type="NCBI Taxonomy" id="283909"/>
    <lineage>
        <taxon>Eukaryota</taxon>
        <taxon>Metazoa</taxon>
        <taxon>Spiralia</taxon>
        <taxon>Lophotrochozoa</taxon>
        <taxon>Annelida</taxon>
        <taxon>Polychaeta</taxon>
        <taxon>Sedentaria</taxon>
        <taxon>Scolecida</taxon>
        <taxon>Capitellidae</taxon>
        <taxon>Capitella</taxon>
    </lineage>
</organism>
<keyword evidence="7" id="KW-1185">Reference proteome</keyword>
<reference evidence="6" key="3">
    <citation type="submission" date="2015-06" db="UniProtKB">
        <authorList>
            <consortium name="EnsemblMetazoa"/>
        </authorList>
    </citation>
    <scope>IDENTIFICATION</scope>
</reference>
<dbReference type="AlphaFoldDB" id="R7T940"/>
<dbReference type="Pfam" id="PF00957">
    <property type="entry name" value="Synaptobrevin"/>
    <property type="match status" value="1"/>
</dbReference>
<dbReference type="HOGENOM" id="CLU_1086823_0_0_1"/>
<dbReference type="EMBL" id="KB310994">
    <property type="protein sequence ID" value="ELT90248.1"/>
    <property type="molecule type" value="Genomic_DNA"/>
</dbReference>
<evidence type="ECO:0000313" key="5">
    <source>
        <dbReference type="EMBL" id="ELT90248.1"/>
    </source>
</evidence>
<feature type="region of interest" description="Disordered" evidence="2">
    <location>
        <begin position="227"/>
        <end position="256"/>
    </location>
</feature>
<reference evidence="5 7" key="2">
    <citation type="journal article" date="2013" name="Nature">
        <title>Insights into bilaterian evolution from three spiralian genomes.</title>
        <authorList>
            <person name="Simakov O."/>
            <person name="Marletaz F."/>
            <person name="Cho S.J."/>
            <person name="Edsinger-Gonzales E."/>
            <person name="Havlak P."/>
            <person name="Hellsten U."/>
            <person name="Kuo D.H."/>
            <person name="Larsson T."/>
            <person name="Lv J."/>
            <person name="Arendt D."/>
            <person name="Savage R."/>
            <person name="Osoegawa K."/>
            <person name="de Jong P."/>
            <person name="Grimwood J."/>
            <person name="Chapman J.A."/>
            <person name="Shapiro H."/>
            <person name="Aerts A."/>
            <person name="Otillar R.P."/>
            <person name="Terry A.Y."/>
            <person name="Boore J.L."/>
            <person name="Grigoriev I.V."/>
            <person name="Lindberg D.R."/>
            <person name="Seaver E.C."/>
            <person name="Weisblat D.A."/>
            <person name="Putnam N.H."/>
            <person name="Rokhsar D.S."/>
        </authorList>
    </citation>
    <scope>NUCLEOTIDE SEQUENCE</scope>
    <source>
        <strain evidence="5 7">I ESC-2004</strain>
    </source>
</reference>
<keyword evidence="1" id="KW-0175">Coiled coil</keyword>
<reference evidence="7" key="1">
    <citation type="submission" date="2012-12" db="EMBL/GenBank/DDBJ databases">
        <authorList>
            <person name="Hellsten U."/>
            <person name="Grimwood J."/>
            <person name="Chapman J.A."/>
            <person name="Shapiro H."/>
            <person name="Aerts A."/>
            <person name="Otillar R.P."/>
            <person name="Terry A.Y."/>
            <person name="Boore J.L."/>
            <person name="Simakov O."/>
            <person name="Marletaz F."/>
            <person name="Cho S.-J."/>
            <person name="Edsinger-Gonzales E."/>
            <person name="Havlak P."/>
            <person name="Kuo D.-H."/>
            <person name="Larsson T."/>
            <person name="Lv J."/>
            <person name="Arendt D."/>
            <person name="Savage R."/>
            <person name="Osoegawa K."/>
            <person name="de Jong P."/>
            <person name="Lindberg D.R."/>
            <person name="Seaver E.C."/>
            <person name="Weisblat D.A."/>
            <person name="Putnam N.H."/>
            <person name="Grigoriev I.V."/>
            <person name="Rokhsar D.S."/>
        </authorList>
    </citation>
    <scope>NUCLEOTIDE SEQUENCE</scope>
    <source>
        <strain evidence="7">I ESC-2004</strain>
    </source>
</reference>
<dbReference type="Gene3D" id="1.20.120.20">
    <property type="entry name" value="Apolipoprotein"/>
    <property type="match status" value="1"/>
</dbReference>
<feature type="compositionally biased region" description="Low complexity" evidence="2">
    <location>
        <begin position="234"/>
        <end position="256"/>
    </location>
</feature>
<sequence>MENFLDSVQSEDDGQGVDDQWMLALLAGVAMLAAVAFCFVSRHTVQAVIYDVYNINNNNLPQDPGEQIADVVALMKVNLDRIADRDEKLADLMLRAEELEESCTVFQEVSTIAKDKVIPEAALKRAKDRRRKIVLIIVLGVVVFSILVWAGTDPKLWSEMAAMEDKAKAKMHKIKADLEAKVKAKMDKVSDKVNGLKNKVKSKVNQVKDFKNKIKDKVEDTVKDLGSKVNDLGSTTSSTNASSSISSNTTATSTLG</sequence>
<keyword evidence="3" id="KW-0812">Transmembrane</keyword>
<evidence type="ECO:0000259" key="4">
    <source>
        <dbReference type="PROSITE" id="PS50892"/>
    </source>
</evidence>
<dbReference type="GO" id="GO:0016192">
    <property type="term" value="P:vesicle-mediated transport"/>
    <property type="evidence" value="ECO:0007669"/>
    <property type="project" value="InterPro"/>
</dbReference>
<keyword evidence="3" id="KW-1133">Transmembrane helix</keyword>
<dbReference type="Proteomes" id="UP000014760">
    <property type="component" value="Unassembled WGS sequence"/>
</dbReference>
<dbReference type="PRINTS" id="PR00219">
    <property type="entry name" value="SYNAPTOBREVN"/>
</dbReference>
<name>R7T940_CAPTE</name>
<gene>
    <name evidence="5" type="ORF">CAPTEDRAFT_191460</name>
</gene>
<evidence type="ECO:0000313" key="6">
    <source>
        <dbReference type="EnsemblMetazoa" id="CapteP191460"/>
    </source>
</evidence>
<feature type="transmembrane region" description="Helical" evidence="3">
    <location>
        <begin position="20"/>
        <end position="40"/>
    </location>
</feature>
<feature type="transmembrane region" description="Helical" evidence="3">
    <location>
        <begin position="133"/>
        <end position="151"/>
    </location>
</feature>
<dbReference type="EMBL" id="AMQN01014471">
    <property type="status" value="NOT_ANNOTATED_CDS"/>
    <property type="molecule type" value="Genomic_DNA"/>
</dbReference>
<protein>
    <recommendedName>
        <fullName evidence="4">V-SNARE coiled-coil homology domain-containing protein</fullName>
    </recommendedName>
</protein>
<feature type="domain" description="V-SNARE coiled-coil homology" evidence="4">
    <location>
        <begin position="60"/>
        <end position="120"/>
    </location>
</feature>
<dbReference type="Gene3D" id="1.20.5.110">
    <property type="match status" value="1"/>
</dbReference>
<dbReference type="GO" id="GO:0016020">
    <property type="term" value="C:membrane"/>
    <property type="evidence" value="ECO:0007669"/>
    <property type="project" value="InterPro"/>
</dbReference>
<dbReference type="SUPFAM" id="SSF58038">
    <property type="entry name" value="SNARE fusion complex"/>
    <property type="match status" value="1"/>
</dbReference>
<evidence type="ECO:0000256" key="3">
    <source>
        <dbReference type="SAM" id="Phobius"/>
    </source>
</evidence>
<accession>R7T940</accession>
<proteinExistence type="predicted"/>
<dbReference type="EnsemblMetazoa" id="CapteT191460">
    <property type="protein sequence ID" value="CapteP191460"/>
    <property type="gene ID" value="CapteG191460"/>
</dbReference>
<evidence type="ECO:0000256" key="1">
    <source>
        <dbReference type="PROSITE-ProRule" id="PRU00290"/>
    </source>
</evidence>
<evidence type="ECO:0000256" key="2">
    <source>
        <dbReference type="SAM" id="MobiDB-lite"/>
    </source>
</evidence>
<dbReference type="CDD" id="cd15843">
    <property type="entry name" value="R-SNARE"/>
    <property type="match status" value="1"/>
</dbReference>
<evidence type="ECO:0000313" key="7">
    <source>
        <dbReference type="Proteomes" id="UP000014760"/>
    </source>
</evidence>
<keyword evidence="3" id="KW-0472">Membrane</keyword>
<dbReference type="InterPro" id="IPR001388">
    <property type="entry name" value="Synaptobrevin-like"/>
</dbReference>